<comment type="similarity">
    <text evidence="1">Belongs to the glycosyl hydrolase 63 family.</text>
</comment>
<dbReference type="PANTHER" id="PTHR10412:SF11">
    <property type="entry name" value="MANNOSYL-OLIGOSACCHARIDE GLUCOSIDASE"/>
    <property type="match status" value="1"/>
</dbReference>
<evidence type="ECO:0000313" key="5">
    <source>
        <dbReference type="EMBL" id="OGD86234.1"/>
    </source>
</evidence>
<dbReference type="Pfam" id="PF22422">
    <property type="entry name" value="MGH1-like_GH"/>
    <property type="match status" value="1"/>
</dbReference>
<proteinExistence type="inferred from homology"/>
<evidence type="ECO:0000256" key="1">
    <source>
        <dbReference type="ARBA" id="ARBA00010833"/>
    </source>
</evidence>
<evidence type="ECO:0000256" key="2">
    <source>
        <dbReference type="ARBA" id="ARBA00022801"/>
    </source>
</evidence>
<feature type="non-terminal residue" evidence="5">
    <location>
        <position position="410"/>
    </location>
</feature>
<dbReference type="AlphaFoldDB" id="A0A1F5G368"/>
<protein>
    <recommendedName>
        <fullName evidence="4">Mannosylglycerate hydrolase MGH1-like glycoside hydrolase domain-containing protein</fullName>
    </recommendedName>
</protein>
<reference evidence="5 6" key="1">
    <citation type="journal article" date="2016" name="Nat. Commun.">
        <title>Thousands of microbial genomes shed light on interconnected biogeochemical processes in an aquifer system.</title>
        <authorList>
            <person name="Anantharaman K."/>
            <person name="Brown C.T."/>
            <person name="Hug L.A."/>
            <person name="Sharon I."/>
            <person name="Castelle C.J."/>
            <person name="Probst A.J."/>
            <person name="Thomas B.C."/>
            <person name="Singh A."/>
            <person name="Wilkins M.J."/>
            <person name="Karaoz U."/>
            <person name="Brodie E.L."/>
            <person name="Williams K.H."/>
            <person name="Hubbard S.S."/>
            <person name="Banfield J.F."/>
        </authorList>
    </citation>
    <scope>NUCLEOTIDE SEQUENCE [LARGE SCALE GENOMIC DNA]</scope>
</reference>
<accession>A0A1F5G368</accession>
<comment type="caution">
    <text evidence="5">The sequence shown here is derived from an EMBL/GenBank/DDBJ whole genome shotgun (WGS) entry which is preliminary data.</text>
</comment>
<dbReference type="PANTHER" id="PTHR10412">
    <property type="entry name" value="MANNOSYL-OLIGOSACCHARIDE GLUCOSIDASE"/>
    <property type="match status" value="1"/>
</dbReference>
<keyword evidence="3" id="KW-0326">Glycosidase</keyword>
<name>A0A1F5G368_9BACT</name>
<evidence type="ECO:0000256" key="3">
    <source>
        <dbReference type="ARBA" id="ARBA00023295"/>
    </source>
</evidence>
<dbReference type="GO" id="GO:0009311">
    <property type="term" value="P:oligosaccharide metabolic process"/>
    <property type="evidence" value="ECO:0007669"/>
    <property type="project" value="InterPro"/>
</dbReference>
<dbReference type="InterPro" id="IPR004888">
    <property type="entry name" value="Glycoside_hydrolase_63"/>
</dbReference>
<dbReference type="Proteomes" id="UP000176317">
    <property type="component" value="Unassembled WGS sequence"/>
</dbReference>
<feature type="domain" description="Mannosylglycerate hydrolase MGH1-like glycoside hydrolase" evidence="4">
    <location>
        <begin position="57"/>
        <end position="406"/>
    </location>
</feature>
<keyword evidence="2" id="KW-0378">Hydrolase</keyword>
<dbReference type="EMBL" id="MFAT01000034">
    <property type="protein sequence ID" value="OGD86234.1"/>
    <property type="molecule type" value="Genomic_DNA"/>
</dbReference>
<evidence type="ECO:0000259" key="4">
    <source>
        <dbReference type="Pfam" id="PF22422"/>
    </source>
</evidence>
<dbReference type="GO" id="GO:0006487">
    <property type="term" value="P:protein N-linked glycosylation"/>
    <property type="evidence" value="ECO:0007669"/>
    <property type="project" value="TreeGrafter"/>
</dbReference>
<evidence type="ECO:0000313" key="6">
    <source>
        <dbReference type="Proteomes" id="UP000176317"/>
    </source>
</evidence>
<dbReference type="InterPro" id="IPR054491">
    <property type="entry name" value="MGH1-like_GH"/>
</dbReference>
<sequence>NLKKQGPLSCDSKLLFLQNLMTFNFKQKAGNLLQQNTHKSFYQAKKYRYTVPSNKVYPFQWFWDSCFHAISWSHIDTERAKEEIYSLLSHQGTDGFIPHVIFWNQKLVRRFFLDWNYLESKGRWFFLPFTKKPKTTSHIQPPLIAQAVEKIYQKTNDDKFLKLVLPSIIKYYHWLIENRDPDNDGLISIVAQFESGLDFNPAYDPNTIIFKHSPITFWPFSRLTEVKNKVFYNFNLKQIFKHTNHHQEDILVNSIFIQGLNSLSNIAQKYDKKAADWAKVQSQKSLQSLINKCYDSKSGLFWNLRGKSEQKFKIKTVISLMPIIIPDLPKDIVNKLVKHLENKNQFSAPYQIPTVSLDESSFKPDNKLIRSFIWRGSVSININWFIINGLRKHGYYKLSDKLTKQSKNLV</sequence>
<feature type="non-terminal residue" evidence="5">
    <location>
        <position position="1"/>
    </location>
</feature>
<dbReference type="GO" id="GO:0004573">
    <property type="term" value="F:Glc3Man9GlcNAc2 oligosaccharide glucosidase activity"/>
    <property type="evidence" value="ECO:0007669"/>
    <property type="project" value="InterPro"/>
</dbReference>
<dbReference type="InterPro" id="IPR012341">
    <property type="entry name" value="6hp_glycosidase-like_sf"/>
</dbReference>
<dbReference type="InterPro" id="IPR008928">
    <property type="entry name" value="6-hairpin_glycosidase_sf"/>
</dbReference>
<dbReference type="Gene3D" id="1.50.10.10">
    <property type="match status" value="1"/>
</dbReference>
<dbReference type="SUPFAM" id="SSF48208">
    <property type="entry name" value="Six-hairpin glycosidases"/>
    <property type="match status" value="1"/>
</dbReference>
<organism evidence="5 6">
    <name type="scientific">Candidatus Curtissbacteria bacterium RBG_13_35_7</name>
    <dbReference type="NCBI Taxonomy" id="1797705"/>
    <lineage>
        <taxon>Bacteria</taxon>
        <taxon>Candidatus Curtissiibacteriota</taxon>
    </lineage>
</organism>
<gene>
    <name evidence="5" type="ORF">A2164_03875</name>
</gene>